<keyword evidence="1" id="KW-1133">Transmembrane helix</keyword>
<dbReference type="Proteomes" id="UP001151760">
    <property type="component" value="Unassembled WGS sequence"/>
</dbReference>
<comment type="caution">
    <text evidence="2">The sequence shown here is derived from an EMBL/GenBank/DDBJ whole genome shotgun (WGS) entry which is preliminary data.</text>
</comment>
<sequence length="282" mass="30184">MRSPASRASYSASLFVLVKFNRRSYVNSTPLGLIRTKPALNPLLFDAPSVKGVHLSTSSLFGNLGGNQKNSLVGVLTGAFDKKSARTCPFMVFLSSNTAFTASVAAATYTYSVSSFTGVVSNDNSTMTFSSLGTPFLRFQSSGDFMSVIALVFFGLARIPSERLSNVLAMSAIRTFSSLLLMTVSSTYASSACLGSCRTQFSLCRPEPSTPDGIPYTHLERICFPLLLPADPGAYSAESSRWCNVLSLYYSHTICLDFLSWVGAALALVAAGSAVVLRLIFP</sequence>
<proteinExistence type="predicted"/>
<keyword evidence="3" id="KW-1185">Reference proteome</keyword>
<organism evidence="2 3">
    <name type="scientific">Tanacetum coccineum</name>
    <dbReference type="NCBI Taxonomy" id="301880"/>
    <lineage>
        <taxon>Eukaryota</taxon>
        <taxon>Viridiplantae</taxon>
        <taxon>Streptophyta</taxon>
        <taxon>Embryophyta</taxon>
        <taxon>Tracheophyta</taxon>
        <taxon>Spermatophyta</taxon>
        <taxon>Magnoliopsida</taxon>
        <taxon>eudicotyledons</taxon>
        <taxon>Gunneridae</taxon>
        <taxon>Pentapetalae</taxon>
        <taxon>asterids</taxon>
        <taxon>campanulids</taxon>
        <taxon>Asterales</taxon>
        <taxon>Asteraceae</taxon>
        <taxon>Asteroideae</taxon>
        <taxon>Anthemideae</taxon>
        <taxon>Anthemidinae</taxon>
        <taxon>Tanacetum</taxon>
    </lineage>
</organism>
<evidence type="ECO:0000256" key="1">
    <source>
        <dbReference type="SAM" id="Phobius"/>
    </source>
</evidence>
<keyword evidence="1" id="KW-0812">Transmembrane</keyword>
<reference evidence="2" key="2">
    <citation type="submission" date="2022-01" db="EMBL/GenBank/DDBJ databases">
        <authorList>
            <person name="Yamashiro T."/>
            <person name="Shiraishi A."/>
            <person name="Satake H."/>
            <person name="Nakayama K."/>
        </authorList>
    </citation>
    <scope>NUCLEOTIDE SEQUENCE</scope>
</reference>
<name>A0ABQ5G1J0_9ASTR</name>
<evidence type="ECO:0000313" key="2">
    <source>
        <dbReference type="EMBL" id="GJT69474.1"/>
    </source>
</evidence>
<dbReference type="EMBL" id="BQNB010017991">
    <property type="protein sequence ID" value="GJT69474.1"/>
    <property type="molecule type" value="Genomic_DNA"/>
</dbReference>
<evidence type="ECO:0000313" key="3">
    <source>
        <dbReference type="Proteomes" id="UP001151760"/>
    </source>
</evidence>
<feature type="transmembrane region" description="Helical" evidence="1">
    <location>
        <begin position="136"/>
        <end position="157"/>
    </location>
</feature>
<accession>A0ABQ5G1J0</accession>
<feature type="transmembrane region" description="Helical" evidence="1">
    <location>
        <begin position="90"/>
        <end position="111"/>
    </location>
</feature>
<reference evidence="2" key="1">
    <citation type="journal article" date="2022" name="Int. J. Mol. Sci.">
        <title>Draft Genome of Tanacetum Coccineum: Genomic Comparison of Closely Related Tanacetum-Family Plants.</title>
        <authorList>
            <person name="Yamashiro T."/>
            <person name="Shiraishi A."/>
            <person name="Nakayama K."/>
            <person name="Satake H."/>
        </authorList>
    </citation>
    <scope>NUCLEOTIDE SEQUENCE</scope>
</reference>
<keyword evidence="1" id="KW-0472">Membrane</keyword>
<feature type="transmembrane region" description="Helical" evidence="1">
    <location>
        <begin position="258"/>
        <end position="281"/>
    </location>
</feature>
<protein>
    <submittedName>
        <fullName evidence="2">Uncharacterized protein</fullName>
    </submittedName>
</protein>
<gene>
    <name evidence="2" type="ORF">Tco_1028760</name>
</gene>